<reference evidence="2 3" key="1">
    <citation type="submission" date="2017-03" db="EMBL/GenBank/DDBJ databases">
        <title>Lifting the veil on microbial sulfur biogeochemistry in mining wastewaters.</title>
        <authorList>
            <person name="Kantor R.S."/>
            <person name="Colenbrander Nelson T."/>
            <person name="Marshall S."/>
            <person name="Bennett D."/>
            <person name="Apte S."/>
            <person name="Camacho D."/>
            <person name="Thomas B.C."/>
            <person name="Warren L.A."/>
            <person name="Banfield J.F."/>
        </authorList>
    </citation>
    <scope>NUCLEOTIDE SEQUENCE [LARGE SCALE GENOMIC DNA]</scope>
    <source>
        <strain evidence="2">32-69-9</strain>
    </source>
</reference>
<keyword evidence="1" id="KW-1133">Transmembrane helix</keyword>
<dbReference type="AlphaFoldDB" id="A0A258FDE2"/>
<keyword evidence="1" id="KW-0812">Transmembrane</keyword>
<evidence type="ECO:0000313" key="2">
    <source>
        <dbReference type="EMBL" id="OYX30535.1"/>
    </source>
</evidence>
<dbReference type="Proteomes" id="UP000215595">
    <property type="component" value="Unassembled WGS sequence"/>
</dbReference>
<accession>A0A258FDE2</accession>
<gene>
    <name evidence="2" type="ORF">B7Z01_14175</name>
</gene>
<feature type="transmembrane region" description="Helical" evidence="1">
    <location>
        <begin position="18"/>
        <end position="38"/>
    </location>
</feature>
<proteinExistence type="predicted"/>
<protein>
    <submittedName>
        <fullName evidence="2">Uncharacterized protein</fullName>
    </submittedName>
</protein>
<feature type="transmembrane region" description="Helical" evidence="1">
    <location>
        <begin position="92"/>
        <end position="114"/>
    </location>
</feature>
<name>A0A258FDE2_9CAUL</name>
<feature type="transmembrane region" description="Helical" evidence="1">
    <location>
        <begin position="50"/>
        <end position="71"/>
    </location>
</feature>
<evidence type="ECO:0000256" key="1">
    <source>
        <dbReference type="SAM" id="Phobius"/>
    </source>
</evidence>
<feature type="transmembrane region" description="Helical" evidence="1">
    <location>
        <begin position="126"/>
        <end position="146"/>
    </location>
</feature>
<sequence length="225" mass="24454">MADDKDIEREVRLQARNFWISIGVMGLGGVLTGVGFAGGAERTGDAATGWGVLAGLGVGMAVCGAILSWLCRPGRRVETEALTRDRMQRQRVRLLALFSLVNIAFLMQATWAIADILEGTGSFGDYIAAPLPVLYAWVVALTTLGLDHQSRTHRKFLEDELTQLLRSRAVTAAFLVLMGAMTMVFGLSLWRPELATYGVLYGLTAAGATAGLRFVWLDREFSRDG</sequence>
<keyword evidence="1" id="KW-0472">Membrane</keyword>
<evidence type="ECO:0000313" key="3">
    <source>
        <dbReference type="Proteomes" id="UP000215595"/>
    </source>
</evidence>
<feature type="transmembrane region" description="Helical" evidence="1">
    <location>
        <begin position="167"/>
        <end position="190"/>
    </location>
</feature>
<comment type="caution">
    <text evidence="2">The sequence shown here is derived from an EMBL/GenBank/DDBJ whole genome shotgun (WGS) entry which is preliminary data.</text>
</comment>
<organism evidence="2 3">
    <name type="scientific">Brevundimonas subvibrioides</name>
    <dbReference type="NCBI Taxonomy" id="74313"/>
    <lineage>
        <taxon>Bacteria</taxon>
        <taxon>Pseudomonadati</taxon>
        <taxon>Pseudomonadota</taxon>
        <taxon>Alphaproteobacteria</taxon>
        <taxon>Caulobacterales</taxon>
        <taxon>Caulobacteraceae</taxon>
        <taxon>Brevundimonas</taxon>
    </lineage>
</organism>
<dbReference type="EMBL" id="NCEB01000042">
    <property type="protein sequence ID" value="OYX30535.1"/>
    <property type="molecule type" value="Genomic_DNA"/>
</dbReference>
<feature type="transmembrane region" description="Helical" evidence="1">
    <location>
        <begin position="196"/>
        <end position="216"/>
    </location>
</feature>